<reference evidence="1 2" key="1">
    <citation type="journal article" date="2021" name="BMC Genomics">
        <title>Datura genome reveals duplications of psychoactive alkaloid biosynthetic genes and high mutation rate following tissue culture.</title>
        <authorList>
            <person name="Rajewski A."/>
            <person name="Carter-House D."/>
            <person name="Stajich J."/>
            <person name="Litt A."/>
        </authorList>
    </citation>
    <scope>NUCLEOTIDE SEQUENCE [LARGE SCALE GENOMIC DNA]</scope>
    <source>
        <strain evidence="1">AR-01</strain>
    </source>
</reference>
<evidence type="ECO:0000313" key="1">
    <source>
        <dbReference type="EMBL" id="MCD9642799.1"/>
    </source>
</evidence>
<dbReference type="Proteomes" id="UP000823775">
    <property type="component" value="Unassembled WGS sequence"/>
</dbReference>
<gene>
    <name evidence="1" type="ORF">HAX54_029812</name>
</gene>
<proteinExistence type="predicted"/>
<dbReference type="EMBL" id="JACEIK010003707">
    <property type="protein sequence ID" value="MCD9642799.1"/>
    <property type="molecule type" value="Genomic_DNA"/>
</dbReference>
<keyword evidence="2" id="KW-1185">Reference proteome</keyword>
<comment type="caution">
    <text evidence="1">The sequence shown here is derived from an EMBL/GenBank/DDBJ whole genome shotgun (WGS) entry which is preliminary data.</text>
</comment>
<organism evidence="1 2">
    <name type="scientific">Datura stramonium</name>
    <name type="common">Jimsonweed</name>
    <name type="synonym">Common thornapple</name>
    <dbReference type="NCBI Taxonomy" id="4076"/>
    <lineage>
        <taxon>Eukaryota</taxon>
        <taxon>Viridiplantae</taxon>
        <taxon>Streptophyta</taxon>
        <taxon>Embryophyta</taxon>
        <taxon>Tracheophyta</taxon>
        <taxon>Spermatophyta</taxon>
        <taxon>Magnoliopsida</taxon>
        <taxon>eudicotyledons</taxon>
        <taxon>Gunneridae</taxon>
        <taxon>Pentapetalae</taxon>
        <taxon>asterids</taxon>
        <taxon>lamiids</taxon>
        <taxon>Solanales</taxon>
        <taxon>Solanaceae</taxon>
        <taxon>Solanoideae</taxon>
        <taxon>Datureae</taxon>
        <taxon>Datura</taxon>
    </lineage>
</organism>
<accession>A0ABS8V7V1</accession>
<evidence type="ECO:0000313" key="2">
    <source>
        <dbReference type="Proteomes" id="UP000823775"/>
    </source>
</evidence>
<protein>
    <submittedName>
        <fullName evidence="1">Uncharacterized protein</fullName>
    </submittedName>
</protein>
<feature type="non-terminal residue" evidence="1">
    <location>
        <position position="71"/>
    </location>
</feature>
<sequence>MKYNERCSPVNHLLGPVKRQMNCRLGYKASSHFPRLALHRCSASQERKNTSVALNEQCFFHFSVNDRWLTG</sequence>
<name>A0ABS8V7V1_DATST</name>